<dbReference type="RefSeq" id="WP_425503971.1">
    <property type="nucleotide sequence ID" value="NZ_JAELVR010000015.1"/>
</dbReference>
<keyword evidence="2" id="KW-0238">DNA-binding</keyword>
<dbReference type="SMART" id="SM00342">
    <property type="entry name" value="HTH_ARAC"/>
    <property type="match status" value="1"/>
</dbReference>
<dbReference type="PROSITE" id="PS01124">
    <property type="entry name" value="HTH_ARAC_FAMILY_2"/>
    <property type="match status" value="1"/>
</dbReference>
<dbReference type="EMBL" id="JAELVR010000015">
    <property type="protein sequence ID" value="MBJ6373566.1"/>
    <property type="molecule type" value="Genomic_DNA"/>
</dbReference>
<evidence type="ECO:0000259" key="4">
    <source>
        <dbReference type="PROSITE" id="PS01124"/>
    </source>
</evidence>
<evidence type="ECO:0000313" key="5">
    <source>
        <dbReference type="EMBL" id="MBJ6373566.1"/>
    </source>
</evidence>
<evidence type="ECO:0000256" key="3">
    <source>
        <dbReference type="ARBA" id="ARBA00023163"/>
    </source>
</evidence>
<dbReference type="Gene3D" id="1.10.10.60">
    <property type="entry name" value="Homeodomain-like"/>
    <property type="match status" value="1"/>
</dbReference>
<dbReference type="Proteomes" id="UP000619079">
    <property type="component" value="Unassembled WGS sequence"/>
</dbReference>
<sequence>MHLGDEQLRILEICQRLGYPVKNVERSFRRTYGMSPKRYLSLQRLTVLRQRLRSKAVLRSRLTDLYFDCGLTHSGRTAGEYRALFGELPSETTARSG</sequence>
<keyword evidence="3" id="KW-0804">Transcription</keyword>
<dbReference type="PANTHER" id="PTHR46796">
    <property type="entry name" value="HTH-TYPE TRANSCRIPTIONAL ACTIVATOR RHAS-RELATED"/>
    <property type="match status" value="1"/>
</dbReference>
<proteinExistence type="predicted"/>
<gene>
    <name evidence="5" type="ORF">JF290_18750</name>
</gene>
<feature type="domain" description="HTH araC/xylS-type" evidence="4">
    <location>
        <begin position="1"/>
        <end position="95"/>
    </location>
</feature>
<evidence type="ECO:0000256" key="2">
    <source>
        <dbReference type="ARBA" id="ARBA00023125"/>
    </source>
</evidence>
<accession>A0A8J7LXD3</accession>
<dbReference type="AlphaFoldDB" id="A0A8J7LXD3"/>
<protein>
    <submittedName>
        <fullName evidence="5">AraC family transcriptional regulator</fullName>
    </submittedName>
</protein>
<dbReference type="InterPro" id="IPR050204">
    <property type="entry name" value="AraC_XylS_family_regulators"/>
</dbReference>
<dbReference type="GO" id="GO:0043565">
    <property type="term" value="F:sequence-specific DNA binding"/>
    <property type="evidence" value="ECO:0007669"/>
    <property type="project" value="InterPro"/>
</dbReference>
<dbReference type="Pfam" id="PF12833">
    <property type="entry name" value="HTH_18"/>
    <property type="match status" value="1"/>
</dbReference>
<evidence type="ECO:0000256" key="1">
    <source>
        <dbReference type="ARBA" id="ARBA00023015"/>
    </source>
</evidence>
<organism evidence="5 6">
    <name type="scientific">Sedimentitalea arenosa</name>
    <dbReference type="NCBI Taxonomy" id="2798803"/>
    <lineage>
        <taxon>Bacteria</taxon>
        <taxon>Pseudomonadati</taxon>
        <taxon>Pseudomonadota</taxon>
        <taxon>Alphaproteobacteria</taxon>
        <taxon>Rhodobacterales</taxon>
        <taxon>Paracoccaceae</taxon>
        <taxon>Sedimentitalea</taxon>
    </lineage>
</organism>
<dbReference type="GO" id="GO:0003700">
    <property type="term" value="F:DNA-binding transcription factor activity"/>
    <property type="evidence" value="ECO:0007669"/>
    <property type="project" value="InterPro"/>
</dbReference>
<dbReference type="InterPro" id="IPR018060">
    <property type="entry name" value="HTH_AraC"/>
</dbReference>
<reference evidence="5" key="1">
    <citation type="submission" date="2020-12" db="EMBL/GenBank/DDBJ databases">
        <title>Sedimentitalea sp. nov., isolated from sand in Incheon.</title>
        <authorList>
            <person name="Kim W."/>
        </authorList>
    </citation>
    <scope>NUCLEOTIDE SEQUENCE</scope>
    <source>
        <strain evidence="5">CAU 1593</strain>
    </source>
</reference>
<keyword evidence="6" id="KW-1185">Reference proteome</keyword>
<evidence type="ECO:0000313" key="6">
    <source>
        <dbReference type="Proteomes" id="UP000619079"/>
    </source>
</evidence>
<keyword evidence="1" id="KW-0805">Transcription regulation</keyword>
<comment type="caution">
    <text evidence="5">The sequence shown here is derived from an EMBL/GenBank/DDBJ whole genome shotgun (WGS) entry which is preliminary data.</text>
</comment>
<name>A0A8J7LXD3_9RHOB</name>